<proteinExistence type="predicted"/>
<dbReference type="RefSeq" id="XP_046043599.1">
    <property type="nucleotide sequence ID" value="XM_046188710.1"/>
</dbReference>
<organism evidence="1 2">
    <name type="scientific">Fusarium redolens</name>
    <dbReference type="NCBI Taxonomy" id="48865"/>
    <lineage>
        <taxon>Eukaryota</taxon>
        <taxon>Fungi</taxon>
        <taxon>Dikarya</taxon>
        <taxon>Ascomycota</taxon>
        <taxon>Pezizomycotina</taxon>
        <taxon>Sordariomycetes</taxon>
        <taxon>Hypocreomycetidae</taxon>
        <taxon>Hypocreales</taxon>
        <taxon>Nectriaceae</taxon>
        <taxon>Fusarium</taxon>
        <taxon>Fusarium redolens species complex</taxon>
    </lineage>
</organism>
<reference evidence="1" key="1">
    <citation type="journal article" date="2021" name="Nat. Commun.">
        <title>Genetic determinants of endophytism in the Arabidopsis root mycobiome.</title>
        <authorList>
            <person name="Mesny F."/>
            <person name="Miyauchi S."/>
            <person name="Thiergart T."/>
            <person name="Pickel B."/>
            <person name="Atanasova L."/>
            <person name="Karlsson M."/>
            <person name="Huettel B."/>
            <person name="Barry K.W."/>
            <person name="Haridas S."/>
            <person name="Chen C."/>
            <person name="Bauer D."/>
            <person name="Andreopoulos W."/>
            <person name="Pangilinan J."/>
            <person name="LaButti K."/>
            <person name="Riley R."/>
            <person name="Lipzen A."/>
            <person name="Clum A."/>
            <person name="Drula E."/>
            <person name="Henrissat B."/>
            <person name="Kohler A."/>
            <person name="Grigoriev I.V."/>
            <person name="Martin F.M."/>
            <person name="Hacquard S."/>
        </authorList>
    </citation>
    <scope>NUCLEOTIDE SEQUENCE</scope>
    <source>
        <strain evidence="1">MPI-CAGE-AT-0023</strain>
    </source>
</reference>
<evidence type="ECO:0000313" key="1">
    <source>
        <dbReference type="EMBL" id="KAH7231662.1"/>
    </source>
</evidence>
<dbReference type="Proteomes" id="UP000720189">
    <property type="component" value="Unassembled WGS sequence"/>
</dbReference>
<comment type="caution">
    <text evidence="1">The sequence shown here is derived from an EMBL/GenBank/DDBJ whole genome shotgun (WGS) entry which is preliminary data.</text>
</comment>
<name>A0A9P9G438_FUSRE</name>
<keyword evidence="2" id="KW-1185">Reference proteome</keyword>
<accession>A0A9P9G438</accession>
<dbReference type="AlphaFoldDB" id="A0A9P9G438"/>
<dbReference type="OrthoDB" id="1711136at2759"/>
<evidence type="ECO:0000313" key="2">
    <source>
        <dbReference type="Proteomes" id="UP000720189"/>
    </source>
</evidence>
<dbReference type="GeneID" id="70218664"/>
<protein>
    <submittedName>
        <fullName evidence="1">Uncharacterized protein</fullName>
    </submittedName>
</protein>
<dbReference type="EMBL" id="JAGMUX010000020">
    <property type="protein sequence ID" value="KAH7231662.1"/>
    <property type="molecule type" value="Genomic_DNA"/>
</dbReference>
<gene>
    <name evidence="1" type="ORF">BKA55DRAFT_524302</name>
</gene>
<sequence length="148" mass="17750">MPYRLHKQTDDKPPKVQKVTFYSYHRPCDHYKKRYCTRYRTPRQCCTCADSRVLRPDGRYPRYIDGTGWERDAPRWANYCEGCQKAEKEYDILRSAIVLYIRPQSHDGLYPLYVDGLGWVYGAKRWQFYCQFCKDVHEMEAQGKREGA</sequence>